<dbReference type="InterPro" id="IPR000999">
    <property type="entry name" value="RNase_III_dom"/>
</dbReference>
<dbReference type="GO" id="GO:0019843">
    <property type="term" value="F:rRNA binding"/>
    <property type="evidence" value="ECO:0007669"/>
    <property type="project" value="UniProtKB-UniRule"/>
</dbReference>
<dbReference type="PANTHER" id="PTHR34276">
    <property type="entry name" value="MINI-RIBONUCLEASE 3"/>
    <property type="match status" value="1"/>
</dbReference>
<dbReference type="HAMAP" id="MF_01468">
    <property type="entry name" value="RNase_Mini_III"/>
    <property type="match status" value="1"/>
</dbReference>
<evidence type="ECO:0000256" key="4">
    <source>
        <dbReference type="ARBA" id="ARBA00022759"/>
    </source>
</evidence>
<evidence type="ECO:0000256" key="5">
    <source>
        <dbReference type="ARBA" id="ARBA00022801"/>
    </source>
</evidence>
<evidence type="ECO:0000256" key="6">
    <source>
        <dbReference type="HAMAP-Rule" id="MF_01468"/>
    </source>
</evidence>
<accession>A0A9D1ES06</accession>
<reference evidence="8" key="2">
    <citation type="journal article" date="2021" name="PeerJ">
        <title>Extensive microbial diversity within the chicken gut microbiome revealed by metagenomics and culture.</title>
        <authorList>
            <person name="Gilroy R."/>
            <person name="Ravi A."/>
            <person name="Getino M."/>
            <person name="Pursley I."/>
            <person name="Horton D.L."/>
            <person name="Alikhan N.F."/>
            <person name="Baker D."/>
            <person name="Gharbi K."/>
            <person name="Hall N."/>
            <person name="Watson M."/>
            <person name="Adriaenssens E.M."/>
            <person name="Foster-Nyarko E."/>
            <person name="Jarju S."/>
            <person name="Secka A."/>
            <person name="Antonio M."/>
            <person name="Oren A."/>
            <person name="Chaudhuri R.R."/>
            <person name="La Ragione R."/>
            <person name="Hildebrand F."/>
            <person name="Pallen M.J."/>
        </authorList>
    </citation>
    <scope>NUCLEOTIDE SEQUENCE</scope>
    <source>
        <strain evidence="8">CHK190-19873</strain>
    </source>
</reference>
<feature type="active site" evidence="6">
    <location>
        <position position="36"/>
    </location>
</feature>
<keyword evidence="6" id="KW-0694">RNA-binding</keyword>
<dbReference type="Pfam" id="PF00636">
    <property type="entry name" value="Ribonuclease_3"/>
    <property type="match status" value="1"/>
</dbReference>
<protein>
    <recommendedName>
        <fullName evidence="6">Mini-ribonuclease 3</fullName>
        <shortName evidence="6">Mini-3</shortName>
        <shortName evidence="6">Mini-RNase 3</shortName>
        <ecNumber evidence="6">3.1.26.-</ecNumber>
    </recommendedName>
    <alternativeName>
        <fullName evidence="6">Mini-RNase III</fullName>
        <shortName evidence="6">Mini-III</shortName>
    </alternativeName>
</protein>
<dbReference type="AlphaFoldDB" id="A0A9D1ES06"/>
<comment type="cofactor">
    <cofactor evidence="6">
        <name>Mg(2+)</name>
        <dbReference type="ChEBI" id="CHEBI:18420"/>
    </cofactor>
</comment>
<keyword evidence="1 6" id="KW-0690">Ribosome biogenesis</keyword>
<evidence type="ECO:0000313" key="8">
    <source>
        <dbReference type="EMBL" id="HIS30915.1"/>
    </source>
</evidence>
<dbReference type="GO" id="GO:0006364">
    <property type="term" value="P:rRNA processing"/>
    <property type="evidence" value="ECO:0007669"/>
    <property type="project" value="UniProtKB-UniRule"/>
</dbReference>
<proteinExistence type="inferred from homology"/>
<dbReference type="Gene3D" id="1.10.1520.10">
    <property type="entry name" value="Ribonuclease III domain"/>
    <property type="match status" value="1"/>
</dbReference>
<sequence>MEKGVTSMLEEIKEAFGLEEKDLKIYSPLTLAYIGDGVYDLIIRTIVVEKGNCPPARLHKQVSAVVKAQAQAQAIQTLLPVLTEEELQIYKRGRNAKSYTMAKNATVHDYRMATGFEALMGYLYLSGRTERILELVKLGFPAAYRIADNPADKAQQTVR</sequence>
<comment type="subcellular location">
    <subcellularLocation>
        <location evidence="6">Cytoplasm</location>
    </subcellularLocation>
</comment>
<comment type="function">
    <text evidence="6">Involved in correct processing of both the 5' and 3' ends of 23S rRNA precursor. Processes 30S rRNA precursor transcript even in absence of ribonuclease 3 (Rnc); Rnc processes 30S rRNA into smaller rRNA precursors.</text>
</comment>
<organism evidence="8 9">
    <name type="scientific">Candidatus Limivivens intestinipullorum</name>
    <dbReference type="NCBI Taxonomy" id="2840858"/>
    <lineage>
        <taxon>Bacteria</taxon>
        <taxon>Bacillati</taxon>
        <taxon>Bacillota</taxon>
        <taxon>Clostridia</taxon>
        <taxon>Lachnospirales</taxon>
        <taxon>Lachnospiraceae</taxon>
        <taxon>Lachnospiraceae incertae sedis</taxon>
        <taxon>Candidatus Limivivens</taxon>
    </lineage>
</organism>
<keyword evidence="2 6" id="KW-0698">rRNA processing</keyword>
<name>A0A9D1ES06_9FIRM</name>
<evidence type="ECO:0000259" key="7">
    <source>
        <dbReference type="SMART" id="SM00535"/>
    </source>
</evidence>
<dbReference type="GO" id="GO:0005737">
    <property type="term" value="C:cytoplasm"/>
    <property type="evidence" value="ECO:0007669"/>
    <property type="project" value="UniProtKB-SubCell"/>
</dbReference>
<evidence type="ECO:0000313" key="9">
    <source>
        <dbReference type="Proteomes" id="UP000823935"/>
    </source>
</evidence>
<dbReference type="SUPFAM" id="SSF69065">
    <property type="entry name" value="RNase III domain-like"/>
    <property type="match status" value="1"/>
</dbReference>
<keyword evidence="6" id="KW-0460">Magnesium</keyword>
<keyword evidence="6" id="KW-0963">Cytoplasm</keyword>
<evidence type="ECO:0000256" key="2">
    <source>
        <dbReference type="ARBA" id="ARBA00022552"/>
    </source>
</evidence>
<gene>
    <name evidence="6" type="primary">mrnC</name>
    <name evidence="8" type="ORF">IAB44_05100</name>
</gene>
<dbReference type="EMBL" id="DVIQ01000024">
    <property type="protein sequence ID" value="HIS30915.1"/>
    <property type="molecule type" value="Genomic_DNA"/>
</dbReference>
<dbReference type="EC" id="3.1.26.-" evidence="6"/>
<dbReference type="PANTHER" id="PTHR34276:SF1">
    <property type="entry name" value="MINI-RIBONUCLEASE 3"/>
    <property type="match status" value="1"/>
</dbReference>
<keyword evidence="5 6" id="KW-0378">Hydrolase</keyword>
<dbReference type="Proteomes" id="UP000823935">
    <property type="component" value="Unassembled WGS sequence"/>
</dbReference>
<comment type="similarity">
    <text evidence="6">Belongs to the MrnC RNase family.</text>
</comment>
<comment type="caution">
    <text evidence="8">The sequence shown here is derived from an EMBL/GenBank/DDBJ whole genome shotgun (WGS) entry which is preliminary data.</text>
</comment>
<keyword evidence="3 6" id="KW-0540">Nuclease</keyword>
<evidence type="ECO:0000256" key="3">
    <source>
        <dbReference type="ARBA" id="ARBA00022722"/>
    </source>
</evidence>
<comment type="subunit">
    <text evidence="6">Homodimer.</text>
</comment>
<feature type="domain" description="RNase III" evidence="7">
    <location>
        <begin position="10"/>
        <end position="149"/>
    </location>
</feature>
<keyword evidence="4 6" id="KW-0255">Endonuclease</keyword>
<dbReference type="InterPro" id="IPR036389">
    <property type="entry name" value="RNase_III_sf"/>
</dbReference>
<reference evidence="8" key="1">
    <citation type="submission" date="2020-10" db="EMBL/GenBank/DDBJ databases">
        <authorList>
            <person name="Gilroy R."/>
        </authorList>
    </citation>
    <scope>NUCLEOTIDE SEQUENCE</scope>
    <source>
        <strain evidence="8">CHK190-19873</strain>
    </source>
</reference>
<dbReference type="GO" id="GO:0004525">
    <property type="term" value="F:ribonuclease III activity"/>
    <property type="evidence" value="ECO:0007669"/>
    <property type="project" value="InterPro"/>
</dbReference>
<evidence type="ECO:0000256" key="1">
    <source>
        <dbReference type="ARBA" id="ARBA00022517"/>
    </source>
</evidence>
<dbReference type="InterPro" id="IPR008226">
    <property type="entry name" value="Mini3_fam"/>
</dbReference>
<dbReference type="SMART" id="SM00535">
    <property type="entry name" value="RIBOc"/>
    <property type="match status" value="1"/>
</dbReference>
<keyword evidence="6" id="KW-0699">rRNA-binding</keyword>